<proteinExistence type="predicted"/>
<evidence type="ECO:0000313" key="2">
    <source>
        <dbReference type="EnsemblMetazoa" id="Aqu2.1.30622_001"/>
    </source>
</evidence>
<accession>A0A1X7UTC1</accession>
<feature type="signal peptide" evidence="1">
    <location>
        <begin position="1"/>
        <end position="20"/>
    </location>
</feature>
<organism evidence="2">
    <name type="scientific">Amphimedon queenslandica</name>
    <name type="common">Sponge</name>
    <dbReference type="NCBI Taxonomy" id="400682"/>
    <lineage>
        <taxon>Eukaryota</taxon>
        <taxon>Metazoa</taxon>
        <taxon>Porifera</taxon>
        <taxon>Demospongiae</taxon>
        <taxon>Heteroscleromorpha</taxon>
        <taxon>Haplosclerida</taxon>
        <taxon>Niphatidae</taxon>
        <taxon>Amphimedon</taxon>
    </lineage>
</organism>
<dbReference type="EnsemblMetazoa" id="Aqu2.1.30622_001">
    <property type="protein sequence ID" value="Aqu2.1.30622_001"/>
    <property type="gene ID" value="Aqu2.1.30622"/>
</dbReference>
<name>A0A1X7UTC1_AMPQE</name>
<dbReference type="AlphaFoldDB" id="A0A1X7UTC1"/>
<keyword evidence="1" id="KW-0732">Signal</keyword>
<feature type="chain" id="PRO_5013299069" evidence="1">
    <location>
        <begin position="21"/>
        <end position="66"/>
    </location>
</feature>
<evidence type="ECO:0000256" key="1">
    <source>
        <dbReference type="SAM" id="SignalP"/>
    </source>
</evidence>
<protein>
    <submittedName>
        <fullName evidence="2">Uncharacterized protein</fullName>
    </submittedName>
</protein>
<reference evidence="2" key="1">
    <citation type="submission" date="2017-05" db="UniProtKB">
        <authorList>
            <consortium name="EnsemblMetazoa"/>
        </authorList>
    </citation>
    <scope>IDENTIFICATION</scope>
</reference>
<sequence>LVPSLLSHCLSFFLTYSTHTSCPSDLGCSPLDSQPSHQLSVTLSLRTFCPHKYLGTTNRRLVVGRL</sequence>
<dbReference type="InParanoid" id="A0A1X7UTC1"/>